<dbReference type="EMBL" id="CAJPVJ010009080">
    <property type="protein sequence ID" value="CAG2172344.1"/>
    <property type="molecule type" value="Genomic_DNA"/>
</dbReference>
<proteinExistence type="inferred from homology"/>
<dbReference type="InterPro" id="IPR006876">
    <property type="entry name" value="LMBR1-like_membr_prot"/>
</dbReference>
<accession>A0A7R9M7Q0</accession>
<feature type="transmembrane region" description="Helical" evidence="2">
    <location>
        <begin position="526"/>
        <end position="549"/>
    </location>
</feature>
<dbReference type="EMBL" id="OC923905">
    <property type="protein sequence ID" value="CAD7655157.1"/>
    <property type="molecule type" value="Genomic_DNA"/>
</dbReference>
<dbReference type="Pfam" id="PF04791">
    <property type="entry name" value="LMBR1"/>
    <property type="match status" value="1"/>
</dbReference>
<evidence type="ECO:0000256" key="1">
    <source>
        <dbReference type="ARBA" id="ARBA00010487"/>
    </source>
</evidence>
<dbReference type="PANTHER" id="PTHR12625">
    <property type="entry name" value="LIPOCALIN-1 INTERACTING MEMBRANE RECEPTOR LIMR"/>
    <property type="match status" value="1"/>
</dbReference>
<comment type="similarity">
    <text evidence="1">Belongs to the LIMR family.</text>
</comment>
<dbReference type="PRINTS" id="PR01692">
    <property type="entry name" value="LIPOCALINIMR"/>
</dbReference>
<keyword evidence="2" id="KW-1133">Transmembrane helix</keyword>
<evidence type="ECO:0000256" key="2">
    <source>
        <dbReference type="SAM" id="Phobius"/>
    </source>
</evidence>
<dbReference type="InterPro" id="IPR008075">
    <property type="entry name" value="LIMR"/>
</dbReference>
<dbReference type="OrthoDB" id="5596951at2759"/>
<keyword evidence="2" id="KW-0812">Transmembrane</keyword>
<feature type="transmembrane region" description="Helical" evidence="2">
    <location>
        <begin position="388"/>
        <end position="409"/>
    </location>
</feature>
<feature type="transmembrane region" description="Helical" evidence="2">
    <location>
        <begin position="160"/>
        <end position="183"/>
    </location>
</feature>
<feature type="transmembrane region" description="Helical" evidence="2">
    <location>
        <begin position="29"/>
        <end position="49"/>
    </location>
</feature>
<sequence length="568" mass="63698">MYILKEDEDVVVEVDPREQAFHNMIREHLIFFILLIILYSSSYAIIASYRRRREELFIDEEDGLVYRISLWMCTFSLAVSIGSALLLPFSIVTNEVIILYPDSYYIQWLNDSLIHSLWSYVFVFANISLFILLPFAYFFTESEGFSGSRKGIMARVYETFILLVLLSVLVLGMTYLVCALTGYEDMGISHMFTLWHYLPFLYSCVSFFGVVLLLVCTPLGIVNLFTVLGEVITKPHVLRNTQEEYEETKLEELCLRRKIDCHKSDTQSMAVSKSPSKSKSMPSLTAFLSSTVNSDYNHSSAAASSSTQYSPLVAANSVHTNHTSTTTGLTYRANGAYENMDRQRIVGRRDSGGAAASLNDMELSLTQLESFRKGLEKKLRVGWLRRNLGYPLAMLALMCLTAVSALNVVQNTLELLVGIKALPLSTTQHAFVLGIASLSKMGTIGAGVEIVLILYLWCASVVGLYRIPVIGRLRPKLKDTLFTQVIGNCAIVLVLSSALPLLARSVGITNFDLLGNFGRVEWLGNFYVVLFQNCAFAVTAALCLTTKIVTAVSRELFKRFREFSEWVR</sequence>
<organism evidence="3">
    <name type="scientific">Oppiella nova</name>
    <dbReference type="NCBI Taxonomy" id="334625"/>
    <lineage>
        <taxon>Eukaryota</taxon>
        <taxon>Metazoa</taxon>
        <taxon>Ecdysozoa</taxon>
        <taxon>Arthropoda</taxon>
        <taxon>Chelicerata</taxon>
        <taxon>Arachnida</taxon>
        <taxon>Acari</taxon>
        <taxon>Acariformes</taxon>
        <taxon>Sarcoptiformes</taxon>
        <taxon>Oribatida</taxon>
        <taxon>Brachypylina</taxon>
        <taxon>Oppioidea</taxon>
        <taxon>Oppiidae</taxon>
        <taxon>Oppiella</taxon>
    </lineage>
</organism>
<evidence type="ECO:0008006" key="5">
    <source>
        <dbReference type="Google" id="ProtNLM"/>
    </source>
</evidence>
<gene>
    <name evidence="3" type="ORF">ONB1V03_LOCUS11802</name>
</gene>
<feature type="transmembrane region" description="Helical" evidence="2">
    <location>
        <begin position="485"/>
        <end position="506"/>
    </location>
</feature>
<keyword evidence="2" id="KW-0472">Membrane</keyword>
<feature type="transmembrane region" description="Helical" evidence="2">
    <location>
        <begin position="70"/>
        <end position="91"/>
    </location>
</feature>
<evidence type="ECO:0000313" key="4">
    <source>
        <dbReference type="Proteomes" id="UP000728032"/>
    </source>
</evidence>
<reference evidence="3" key="1">
    <citation type="submission" date="2020-11" db="EMBL/GenBank/DDBJ databases">
        <authorList>
            <person name="Tran Van P."/>
        </authorList>
    </citation>
    <scope>NUCLEOTIDE SEQUENCE</scope>
</reference>
<dbReference type="GO" id="GO:0004888">
    <property type="term" value="F:transmembrane signaling receptor activity"/>
    <property type="evidence" value="ECO:0007669"/>
    <property type="project" value="TreeGrafter"/>
</dbReference>
<dbReference type="GO" id="GO:0007165">
    <property type="term" value="P:signal transduction"/>
    <property type="evidence" value="ECO:0007669"/>
    <property type="project" value="TreeGrafter"/>
</dbReference>
<name>A0A7R9M7Q0_9ACAR</name>
<protein>
    <recommendedName>
        <fullName evidence="5">Protein LMBR1L</fullName>
    </recommendedName>
</protein>
<feature type="non-terminal residue" evidence="3">
    <location>
        <position position="568"/>
    </location>
</feature>
<feature type="transmembrane region" description="Helical" evidence="2">
    <location>
        <begin position="195"/>
        <end position="215"/>
    </location>
</feature>
<keyword evidence="4" id="KW-1185">Reference proteome</keyword>
<dbReference type="Proteomes" id="UP000728032">
    <property type="component" value="Unassembled WGS sequence"/>
</dbReference>
<dbReference type="PANTHER" id="PTHR12625:SF0">
    <property type="entry name" value="PROTEIN LILIPOD"/>
    <property type="match status" value="1"/>
</dbReference>
<dbReference type="AlphaFoldDB" id="A0A7R9M7Q0"/>
<dbReference type="GO" id="GO:0005886">
    <property type="term" value="C:plasma membrane"/>
    <property type="evidence" value="ECO:0007669"/>
    <property type="project" value="TreeGrafter"/>
</dbReference>
<feature type="transmembrane region" description="Helical" evidence="2">
    <location>
        <begin position="444"/>
        <end position="465"/>
    </location>
</feature>
<feature type="transmembrane region" description="Helical" evidence="2">
    <location>
        <begin position="117"/>
        <end position="139"/>
    </location>
</feature>
<evidence type="ECO:0000313" key="3">
    <source>
        <dbReference type="EMBL" id="CAD7655157.1"/>
    </source>
</evidence>